<gene>
    <name evidence="2" type="primary">spoIIIAF</name>
    <name evidence="2" type="ORF">P9271_06010</name>
</gene>
<dbReference type="Pfam" id="PF09581">
    <property type="entry name" value="Spore_III_AF"/>
    <property type="match status" value="1"/>
</dbReference>
<sequence length="211" mass="24018">MEFLTGWITNIILFILLAVIIDLLLPSSAMQKYAKIVISLLLIVVIINPIFKLFSADMDEVLAQLSIQSENDAEVKNLMEKQKSEIEASQRAYILEQMAVQMKEMAEEELVENYEVAIDRILLSQSDEVKKIDSGKDLQHVEVVLQAANKEDEAVEVVKKVDIDTSKEQVREDTVPGKEEKEIITYLAKVWEVDQEKILLQMKGGEESLHE</sequence>
<evidence type="ECO:0000256" key="1">
    <source>
        <dbReference type="SAM" id="Phobius"/>
    </source>
</evidence>
<keyword evidence="1" id="KW-0472">Membrane</keyword>
<feature type="transmembrane region" description="Helical" evidence="1">
    <location>
        <begin position="37"/>
        <end position="54"/>
    </location>
</feature>
<dbReference type="EMBL" id="JARTFS010000005">
    <property type="protein sequence ID" value="MED4400886.1"/>
    <property type="molecule type" value="Genomic_DNA"/>
</dbReference>
<name>A0ABU6NYC4_9BACI</name>
<comment type="caution">
    <text evidence="2">The sequence shown here is derived from an EMBL/GenBank/DDBJ whole genome shotgun (WGS) entry which is preliminary data.</text>
</comment>
<protein>
    <submittedName>
        <fullName evidence="2">Stage III sporulation protein AF</fullName>
    </submittedName>
</protein>
<organism evidence="2 3">
    <name type="scientific">Metabacillus fastidiosus</name>
    <dbReference type="NCBI Taxonomy" id="1458"/>
    <lineage>
        <taxon>Bacteria</taxon>
        <taxon>Bacillati</taxon>
        <taxon>Bacillota</taxon>
        <taxon>Bacilli</taxon>
        <taxon>Bacillales</taxon>
        <taxon>Bacillaceae</taxon>
        <taxon>Metabacillus</taxon>
    </lineage>
</organism>
<dbReference type="NCBIfam" id="TIGR02896">
    <property type="entry name" value="spore_III_AF"/>
    <property type="match status" value="1"/>
</dbReference>
<accession>A0ABU6NYC4</accession>
<evidence type="ECO:0000313" key="2">
    <source>
        <dbReference type="EMBL" id="MED4400886.1"/>
    </source>
</evidence>
<dbReference type="RefSeq" id="WP_328015002.1">
    <property type="nucleotide sequence ID" value="NZ_JARTFS010000005.1"/>
</dbReference>
<reference evidence="2 3" key="1">
    <citation type="submission" date="2023-03" db="EMBL/GenBank/DDBJ databases">
        <title>Bacillus Genome Sequencing.</title>
        <authorList>
            <person name="Dunlap C."/>
        </authorList>
    </citation>
    <scope>NUCLEOTIDE SEQUENCE [LARGE SCALE GENOMIC DNA]</scope>
    <source>
        <strain evidence="2 3">NRS-1717</strain>
    </source>
</reference>
<keyword evidence="1" id="KW-1133">Transmembrane helix</keyword>
<dbReference type="InterPro" id="IPR014245">
    <property type="entry name" value="Spore_III_AF"/>
</dbReference>
<keyword evidence="3" id="KW-1185">Reference proteome</keyword>
<feature type="transmembrane region" description="Helical" evidence="1">
    <location>
        <begin position="6"/>
        <end position="25"/>
    </location>
</feature>
<evidence type="ECO:0000313" key="3">
    <source>
        <dbReference type="Proteomes" id="UP001342826"/>
    </source>
</evidence>
<proteinExistence type="predicted"/>
<dbReference type="Proteomes" id="UP001342826">
    <property type="component" value="Unassembled WGS sequence"/>
</dbReference>
<keyword evidence="1" id="KW-0812">Transmembrane</keyword>